<sequence>MRKSANVNIKNNRHKLRKGRMFFCRMMMSFLLLSGLLAAGQLTSVQAQIAAPGVPAELEALMLEALGFSPVLAVNQAQIEAQQAREQEVRSLPDPEINLGYFLNPAESSTVPGRFTLSAMQMFPWFGYYTAAQQQQRELSGAEEQRYFETALGLILEVQLAWLDLAENRYRQDLLQEEVALLEELESWLAARHESGLARQSERIALRMERSRLRTQLQNLEEARHPMYVRLNSLLSRDPDSELTLTVEVPERELPAAWEHITRNLAENRPELQLYVQQSRALKQAAEQNRLMGMPEFGLGFEVMGRDYGTMNMMPSMNESFFLMASVRVPLWRGKYDGRRDAIEAGRRATEYSREAALLRIRSEAEKQLNTWREARREMALYDEELLTGFSQLYSLELESYAASDTGFRELLQLRREWLDARQSRLQAWFRAERELARIERETGAWLPLVRDLR</sequence>
<keyword evidence="1" id="KW-0732">Signal</keyword>
<dbReference type="Gene3D" id="1.20.1600.10">
    <property type="entry name" value="Outer membrane efflux proteins (OEP)"/>
    <property type="match status" value="1"/>
</dbReference>
<dbReference type="GO" id="GO:0015562">
    <property type="term" value="F:efflux transmembrane transporter activity"/>
    <property type="evidence" value="ECO:0007669"/>
    <property type="project" value="InterPro"/>
</dbReference>
<feature type="chain" id="PRO_5016666191" evidence="1">
    <location>
        <begin position="48"/>
        <end position="454"/>
    </location>
</feature>
<keyword evidence="3" id="KW-1185">Reference proteome</keyword>
<dbReference type="EMBL" id="CP027806">
    <property type="protein sequence ID" value="AXI99540.1"/>
    <property type="molecule type" value="Genomic_DNA"/>
</dbReference>
<reference evidence="2 3" key="1">
    <citation type="submission" date="2018-03" db="EMBL/GenBank/DDBJ databases">
        <title>Phenotypic and genomic properties of Cyclonatronum proteinivorum gen. nov., sp. nov., a haloalkaliphilic bacteroidete from soda lakes possessing Na+-translocating rhodopsin.</title>
        <authorList>
            <person name="Toshchakov S.V."/>
            <person name="Korzhenkov A."/>
            <person name="Samarov N.I."/>
            <person name="Kublanov I.V."/>
            <person name="Muntyan M.S."/>
            <person name="Sorokin D.Y."/>
        </authorList>
    </citation>
    <scope>NUCLEOTIDE SEQUENCE [LARGE SCALE GENOMIC DNA]</scope>
    <source>
        <strain evidence="2 3">Omega</strain>
    </source>
</reference>
<feature type="signal peptide" evidence="1">
    <location>
        <begin position="1"/>
        <end position="47"/>
    </location>
</feature>
<proteinExistence type="predicted"/>
<evidence type="ECO:0000313" key="3">
    <source>
        <dbReference type="Proteomes" id="UP000254808"/>
    </source>
</evidence>
<evidence type="ECO:0000313" key="2">
    <source>
        <dbReference type="EMBL" id="AXI99540.1"/>
    </source>
</evidence>
<dbReference type="SUPFAM" id="SSF56954">
    <property type="entry name" value="Outer membrane efflux proteins (OEP)"/>
    <property type="match status" value="1"/>
</dbReference>
<dbReference type="RefSeq" id="WP_114982798.1">
    <property type="nucleotide sequence ID" value="NZ_CP027806.1"/>
</dbReference>
<organism evidence="2 3">
    <name type="scientific">Cyclonatronum proteinivorum</name>
    <dbReference type="NCBI Taxonomy" id="1457365"/>
    <lineage>
        <taxon>Bacteria</taxon>
        <taxon>Pseudomonadati</taxon>
        <taxon>Balneolota</taxon>
        <taxon>Balneolia</taxon>
        <taxon>Balneolales</taxon>
        <taxon>Cyclonatronaceae</taxon>
        <taxon>Cyclonatronum</taxon>
    </lineage>
</organism>
<gene>
    <name evidence="2" type="ORF">CYPRO_0253</name>
</gene>
<dbReference type="OrthoDB" id="1680428at2"/>
<name>A0A345UGD9_9BACT</name>
<evidence type="ECO:0000256" key="1">
    <source>
        <dbReference type="SAM" id="SignalP"/>
    </source>
</evidence>
<dbReference type="InterPro" id="IPR010131">
    <property type="entry name" value="MdtP/NodT-like"/>
</dbReference>
<dbReference type="Proteomes" id="UP000254808">
    <property type="component" value="Chromosome"/>
</dbReference>
<protein>
    <submittedName>
        <fullName evidence="2">Outer membrane protein TolC</fullName>
    </submittedName>
</protein>
<accession>A0A345UGD9</accession>
<dbReference type="PANTHER" id="PTHR30203">
    <property type="entry name" value="OUTER MEMBRANE CATION EFFLUX PROTEIN"/>
    <property type="match status" value="1"/>
</dbReference>
<dbReference type="AlphaFoldDB" id="A0A345UGD9"/>
<dbReference type="KEGG" id="cprv:CYPRO_0253"/>
<dbReference type="PANTHER" id="PTHR30203:SF24">
    <property type="entry name" value="BLR4935 PROTEIN"/>
    <property type="match status" value="1"/>
</dbReference>